<comment type="pathway">
    <text evidence="2">Cofactor biosynthesis; 5,6,7,8-tetrahydromethanopterin biosynthesis.</text>
</comment>
<dbReference type="SUPFAM" id="SSF54211">
    <property type="entry name" value="Ribosomal protein S5 domain 2-like"/>
    <property type="match status" value="1"/>
</dbReference>
<dbReference type="UniPathway" id="UPA00065"/>
<proteinExistence type="inferred from homology"/>
<dbReference type="PANTHER" id="PTHR20861:SF6">
    <property type="entry name" value="BETA-RIBOFURANOSYLPHENOL 5'-PHOSPHATE SYNTHASE"/>
    <property type="match status" value="1"/>
</dbReference>
<name>A0A133ULS5_9EURY</name>
<dbReference type="Pfam" id="PF08544">
    <property type="entry name" value="GHMP_kinases_C"/>
    <property type="match status" value="1"/>
</dbReference>
<dbReference type="AlphaFoldDB" id="A0A133ULS5"/>
<dbReference type="InterPro" id="IPR020568">
    <property type="entry name" value="Ribosomal_Su5_D2-typ_SF"/>
</dbReference>
<dbReference type="GO" id="GO:0005524">
    <property type="term" value="F:ATP binding"/>
    <property type="evidence" value="ECO:0007669"/>
    <property type="project" value="UniProtKB-UniRule"/>
</dbReference>
<evidence type="ECO:0000259" key="3">
    <source>
        <dbReference type="Pfam" id="PF00288"/>
    </source>
</evidence>
<dbReference type="PANTHER" id="PTHR20861">
    <property type="entry name" value="HOMOSERINE/4-DIPHOSPHOCYTIDYL-2-C-METHYL-D-ERYTHRITOL KINASE"/>
    <property type="match status" value="1"/>
</dbReference>
<gene>
    <name evidence="5" type="ORF">AKJ65_02590</name>
</gene>
<comment type="caution">
    <text evidence="5">The sequence shown here is derived from an EMBL/GenBank/DDBJ whole genome shotgun (WGS) entry which is preliminary data.</text>
</comment>
<comment type="similarity">
    <text evidence="2">Belongs to the beta-RFA-P synthase family.</text>
</comment>
<keyword evidence="1 2" id="KW-0808">Transferase</keyword>
<dbReference type="PATRIC" id="fig|1698264.3.peg.1070"/>
<dbReference type="EC" id="2.4.2.54" evidence="2"/>
<evidence type="ECO:0000313" key="6">
    <source>
        <dbReference type="Proteomes" id="UP000070284"/>
    </source>
</evidence>
<dbReference type="EMBL" id="LHXO01000026">
    <property type="protein sequence ID" value="KXA95070.1"/>
    <property type="molecule type" value="Genomic_DNA"/>
</dbReference>
<dbReference type="Pfam" id="PF00288">
    <property type="entry name" value="GHMP_kinases_N"/>
    <property type="match status" value="1"/>
</dbReference>
<dbReference type="NCBIfam" id="TIGR00144">
    <property type="entry name" value="beta_RFAP_syn"/>
    <property type="match status" value="1"/>
</dbReference>
<comment type="subunit">
    <text evidence="2">Homodimer.</text>
</comment>
<keyword evidence="2" id="KW-0328">Glycosyltransferase</keyword>
<dbReference type="InterPro" id="IPR014721">
    <property type="entry name" value="Ribsml_uS5_D2-typ_fold_subgr"/>
</dbReference>
<comment type="function">
    <text evidence="2">Catalyzes the condensation of 4-aminobenzoate (pABA) with 5-phospho-alpha-D-ribose 1-diphosphate (PRPP) to produce beta-ribofuranosylaminobenzene 5'-phosphate (beta-RFA-P).</text>
</comment>
<evidence type="ECO:0000259" key="4">
    <source>
        <dbReference type="Pfam" id="PF08544"/>
    </source>
</evidence>
<dbReference type="InterPro" id="IPR004422">
    <property type="entry name" value="RFAP_synthase"/>
</dbReference>
<evidence type="ECO:0000256" key="2">
    <source>
        <dbReference type="PIRNR" id="PIRNR004884"/>
    </source>
</evidence>
<feature type="domain" description="GHMP kinase N-terminal" evidence="3">
    <location>
        <begin position="60"/>
        <end position="131"/>
    </location>
</feature>
<accession>A0A133ULS5</accession>
<dbReference type="PIRSF" id="PIRSF004884">
    <property type="entry name" value="Sugar_kin_arch"/>
    <property type="match status" value="1"/>
</dbReference>
<keyword evidence="6" id="KW-1185">Reference proteome</keyword>
<reference evidence="5 6" key="1">
    <citation type="journal article" date="2016" name="Sci. Rep.">
        <title>Metabolic traits of an uncultured archaeal lineage -MSBL1- from brine pools of the Red Sea.</title>
        <authorList>
            <person name="Mwirichia R."/>
            <person name="Alam I."/>
            <person name="Rashid M."/>
            <person name="Vinu M."/>
            <person name="Ba-Alawi W."/>
            <person name="Anthony Kamau A."/>
            <person name="Kamanda Ngugi D."/>
            <person name="Goker M."/>
            <person name="Klenk H.P."/>
            <person name="Bajic V."/>
            <person name="Stingl U."/>
        </authorList>
    </citation>
    <scope>NUCLEOTIDE SEQUENCE [LARGE SCALE GENOMIC DNA]</scope>
    <source>
        <strain evidence="5">SCGC-AAA259E19</strain>
    </source>
</reference>
<organism evidence="5 6">
    <name type="scientific">candidate division MSBL1 archaeon SCGC-AAA259E19</name>
    <dbReference type="NCBI Taxonomy" id="1698264"/>
    <lineage>
        <taxon>Archaea</taxon>
        <taxon>Methanobacteriati</taxon>
        <taxon>Methanobacteriota</taxon>
        <taxon>candidate division MSBL1</taxon>
    </lineage>
</organism>
<sequence>MKVYVKTPARLHFGVLNPSGGTVRRFGGVGLSVKRIGFELEVEKSKNLEIVGSEGQRDRVREIVEKFSQIYNIPSEVKIKILESIPSHMGLGSTTQLTLAVCKALVTLFEKEISVIEIARDMGRGERSGIGTYAFDNGGFIVEGGIGEDKFPPLILRYEFPENWRFVIAVPKTERGPIEEREAKYFEDLGNRENISKEICYILMLKLIPALKKGNISEFGEALLKIDENVGRAFSSKQEGLFKDRAVFKTRNFMHENGAYGVGQSSWGPTVYGLTENRNQAVKLKNTVKNYLENVNLLGDVKIVEPDNRGAEIEKTY</sequence>
<evidence type="ECO:0000313" key="5">
    <source>
        <dbReference type="EMBL" id="KXA95070.1"/>
    </source>
</evidence>
<protein>
    <recommendedName>
        <fullName evidence="2">Beta-ribofuranosylaminobenzene 5'-phosphate synthase</fullName>
        <shortName evidence="2">Beta-RFA-P synthase</shortName>
        <ecNumber evidence="2">2.4.2.54</ecNumber>
    </recommendedName>
</protein>
<dbReference type="InterPro" id="IPR006204">
    <property type="entry name" value="GHMP_kinase_N_dom"/>
</dbReference>
<feature type="domain" description="GHMP kinase C-terminal" evidence="4">
    <location>
        <begin position="207"/>
        <end position="293"/>
    </location>
</feature>
<dbReference type="GO" id="GO:0043793">
    <property type="term" value="F:beta-ribofuranosylaminobenzene 5'-phosphate synthase activity"/>
    <property type="evidence" value="ECO:0007669"/>
    <property type="project" value="UniProtKB-EC"/>
</dbReference>
<comment type="catalytic activity">
    <reaction evidence="2">
        <text>5-phospho-alpha-D-ribose 1-diphosphate + 4-hydroxybenzoate + H(+) = 4-(beta-D-ribofuranosyl)phenol 5'-phosphate + CO2 + diphosphate</text>
        <dbReference type="Rhea" id="RHEA:48556"/>
        <dbReference type="ChEBI" id="CHEBI:15378"/>
        <dbReference type="ChEBI" id="CHEBI:16526"/>
        <dbReference type="ChEBI" id="CHEBI:17879"/>
        <dbReference type="ChEBI" id="CHEBI:33019"/>
        <dbReference type="ChEBI" id="CHEBI:58017"/>
        <dbReference type="ChEBI" id="CHEBI:82767"/>
        <dbReference type="EC" id="2.4.2.54"/>
    </reaction>
</comment>
<dbReference type="Gene3D" id="3.30.230.10">
    <property type="match status" value="1"/>
</dbReference>
<evidence type="ECO:0000256" key="1">
    <source>
        <dbReference type="ARBA" id="ARBA00022679"/>
    </source>
</evidence>
<dbReference type="InterPro" id="IPR013750">
    <property type="entry name" value="GHMP_kinase_C_dom"/>
</dbReference>
<dbReference type="Proteomes" id="UP000070284">
    <property type="component" value="Unassembled WGS sequence"/>
</dbReference>